<evidence type="ECO:0000313" key="2">
    <source>
        <dbReference type="Proteomes" id="UP001060072"/>
    </source>
</evidence>
<name>A0A9E7NNB2_9CAUD</name>
<accession>A0A9E7NNB2</accession>
<keyword evidence="2" id="KW-1185">Reference proteome</keyword>
<proteinExistence type="predicted"/>
<organism evidence="1 2">
    <name type="scientific">Aeromonas phage JELG-KS1</name>
    <dbReference type="NCBI Taxonomy" id="2951233"/>
    <lineage>
        <taxon>Viruses</taxon>
        <taxon>Duplodnaviria</taxon>
        <taxon>Heunggongvirae</taxon>
        <taxon>Uroviricota</taxon>
        <taxon>Caudoviricetes</taxon>
        <taxon>Autographivirales</taxon>
        <taxon>Autotranscriptaviridae</taxon>
        <taxon>Studiervirinae</taxon>
        <taxon>Jelgvirus</taxon>
        <taxon>Jelgvirus JELGKS1</taxon>
    </lineage>
</organism>
<reference evidence="1" key="1">
    <citation type="submission" date="2022-05" db="EMBL/GenBank/DDBJ databases">
        <title>Complete genome sequence of Aeromonas phage JELG-KS1.</title>
        <authorList>
            <person name="Svanberga K."/>
            <person name="Dislers A."/>
            <person name="Kazaks A."/>
            <person name="Zrelovs N."/>
        </authorList>
    </citation>
    <scope>NUCLEOTIDE SEQUENCE</scope>
</reference>
<sequence>MAIFTLKANARKQGAIGVFYHVVKTIEANTLEEATAIFRSEYETWYVQEA</sequence>
<dbReference type="Proteomes" id="UP001060072">
    <property type="component" value="Segment"/>
</dbReference>
<protein>
    <submittedName>
        <fullName evidence="1">Uncharacterized protein</fullName>
    </submittedName>
</protein>
<evidence type="ECO:0000313" key="1">
    <source>
        <dbReference type="EMBL" id="UTQ78139.1"/>
    </source>
</evidence>
<dbReference type="EMBL" id="ON604651">
    <property type="protein sequence ID" value="UTQ78139.1"/>
    <property type="molecule type" value="Genomic_DNA"/>
</dbReference>